<dbReference type="HOGENOM" id="CLU_3397670_0_0_9"/>
<dbReference type="Proteomes" id="UP000029278">
    <property type="component" value="Unassembled WGS sequence"/>
</dbReference>
<accession>A0A090ZFV1</accession>
<name>A0A090ZFV1_PAEMA</name>
<evidence type="ECO:0000313" key="1">
    <source>
        <dbReference type="EMBL" id="KFN10204.1"/>
    </source>
</evidence>
<dbReference type="AlphaFoldDB" id="A0A090ZFV1"/>
<organism evidence="1 2">
    <name type="scientific">Paenibacillus macerans</name>
    <name type="common">Bacillus macerans</name>
    <dbReference type="NCBI Taxonomy" id="44252"/>
    <lineage>
        <taxon>Bacteria</taxon>
        <taxon>Bacillati</taxon>
        <taxon>Bacillota</taxon>
        <taxon>Bacilli</taxon>
        <taxon>Bacillales</taxon>
        <taxon>Paenibacillaceae</taxon>
        <taxon>Paenibacillus</taxon>
    </lineage>
</organism>
<comment type="caution">
    <text evidence="1">The sequence shown here is derived from an EMBL/GenBank/DDBJ whole genome shotgun (WGS) entry which is preliminary data.</text>
</comment>
<evidence type="ECO:0000313" key="2">
    <source>
        <dbReference type="Proteomes" id="UP000029278"/>
    </source>
</evidence>
<dbReference type="EMBL" id="JMQA01000020">
    <property type="protein sequence ID" value="KFN10204.1"/>
    <property type="molecule type" value="Genomic_DNA"/>
</dbReference>
<sequence length="31" mass="3410">MPAFLHIVGRGEGSTWNPVLYSRLPDRPSVG</sequence>
<proteinExistence type="predicted"/>
<keyword evidence="2" id="KW-1185">Reference proteome</keyword>
<protein>
    <submittedName>
        <fullName evidence="1">Uncharacterized protein</fullName>
    </submittedName>
</protein>
<reference evidence="1 2" key="1">
    <citation type="submission" date="2014-04" db="EMBL/GenBank/DDBJ databases">
        <authorList>
            <person name="Bishop-Lilly K.A."/>
            <person name="Broomall S.M."/>
            <person name="Chain P.S."/>
            <person name="Chertkov O."/>
            <person name="Coyne S.R."/>
            <person name="Daligault H.E."/>
            <person name="Davenport K.W."/>
            <person name="Erkkila T."/>
            <person name="Frey K.G."/>
            <person name="Gibbons H.S."/>
            <person name="Gu W."/>
            <person name="Jaissle J."/>
            <person name="Johnson S.L."/>
            <person name="Koroleva G.I."/>
            <person name="Ladner J.T."/>
            <person name="Lo C.-C."/>
            <person name="Minogue T.D."/>
            <person name="Munk C."/>
            <person name="Palacios G.F."/>
            <person name="Redden C.L."/>
            <person name="Rosenzweig C.N."/>
            <person name="Scholz M.B."/>
            <person name="Teshima H."/>
            <person name="Xu Y."/>
        </authorList>
    </citation>
    <scope>NUCLEOTIDE SEQUENCE [LARGE SCALE GENOMIC DNA]</scope>
    <source>
        <strain evidence="1 2">8244</strain>
    </source>
</reference>
<gene>
    <name evidence="1" type="ORF">DJ90_386</name>
</gene>